<feature type="active site" description="Proton acceptor" evidence="8 9">
    <location>
        <position position="343"/>
    </location>
</feature>
<dbReference type="NCBIfam" id="TIGR01930">
    <property type="entry name" value="AcCoA-C-Actrans"/>
    <property type="match status" value="1"/>
</dbReference>
<evidence type="ECO:0000313" key="15">
    <source>
        <dbReference type="Proteomes" id="UP000217979"/>
    </source>
</evidence>
<feature type="domain" description="Thiolase N-terminal" evidence="11">
    <location>
        <begin position="4"/>
        <end position="254"/>
    </location>
</feature>
<dbReference type="Pfam" id="PF00108">
    <property type="entry name" value="Thiolase_N"/>
    <property type="match status" value="1"/>
</dbReference>
<dbReference type="InterPro" id="IPR002155">
    <property type="entry name" value="Thiolase"/>
</dbReference>
<dbReference type="InterPro" id="IPR020616">
    <property type="entry name" value="Thiolase_N"/>
</dbReference>
<evidence type="ECO:0000256" key="5">
    <source>
        <dbReference type="ARBA" id="ARBA00022963"/>
    </source>
</evidence>
<evidence type="ECO:0000313" key="14">
    <source>
        <dbReference type="EMBL" id="SQA98312.1"/>
    </source>
</evidence>
<dbReference type="AlphaFoldDB" id="A0A291E3Y8"/>
<comment type="pathway">
    <text evidence="8">Lipid metabolism; fatty acid beta-oxidation.</text>
</comment>
<dbReference type="EC" id="2.3.1.16" evidence="8"/>
<comment type="subunit">
    <text evidence="8">Heterotetramer of two alpha chains (FadB) and two beta chains (FadA).</text>
</comment>
<sequence length="387" mass="41266">MEKVVIVDAIRTPMGRSKGGAFRNVRAEDLSAHLMRSILSRNPALEAAALDDIYWGCVQQTLEQGFNIARNASLLAEIPHSVPATTVNRLCGSSMQALHDAARMIQTGDAHACLIGGVEHMGHVPMTHGIDFHPGLSRNVAKAAGMMGLTAEMLSRIHGISREMQDQFAARSHQRAWAATEAGHFKAEIMPTSGHDADGVLKRYDFDEVIRPETTVEGLAALKPAFDPVNGTVTAGTSSALSDGASAMLLMSESRAKELGLKIRARVRSMAVVGCDPSIMGYGPVPASRLALKKAGLTAQDIDLFEMNEAFAAQILPCIKDLGLMDKIDEKINLNGGAIALGHPLGCSGSRISTTLINLMERRDAQFGLATMCIGLGQGIATVFERV</sequence>
<keyword evidence="7 8" id="KW-0012">Acyltransferase</keyword>
<dbReference type="GO" id="GO:0006635">
    <property type="term" value="P:fatty acid beta-oxidation"/>
    <property type="evidence" value="ECO:0007669"/>
    <property type="project" value="UniProtKB-UniRule"/>
</dbReference>
<dbReference type="NCBIfam" id="NF006510">
    <property type="entry name" value="PRK08947.1"/>
    <property type="match status" value="1"/>
</dbReference>
<reference evidence="14 16" key="2">
    <citation type="submission" date="2018-06" db="EMBL/GenBank/DDBJ databases">
        <authorList>
            <consortium name="Pathogen Informatics"/>
            <person name="Doyle S."/>
        </authorList>
    </citation>
    <scope>NUCLEOTIDE SEQUENCE [LARGE SCALE GENOMIC DNA]</scope>
    <source>
        <strain evidence="14 16">NCTC12120</strain>
    </source>
</reference>
<dbReference type="EMBL" id="UAVU01000003">
    <property type="protein sequence ID" value="SQA98312.1"/>
    <property type="molecule type" value="Genomic_DNA"/>
</dbReference>
<dbReference type="PROSITE" id="PS00737">
    <property type="entry name" value="THIOLASE_2"/>
    <property type="match status" value="1"/>
</dbReference>
<evidence type="ECO:0000256" key="1">
    <source>
        <dbReference type="ARBA" id="ARBA00010982"/>
    </source>
</evidence>
<comment type="subcellular location">
    <subcellularLocation>
        <location evidence="8">Cytoplasm</location>
    </subcellularLocation>
</comment>
<dbReference type="GO" id="GO:0003988">
    <property type="term" value="F:acetyl-CoA C-acyltransferase activity"/>
    <property type="evidence" value="ECO:0007669"/>
    <property type="project" value="UniProtKB-UniRule"/>
</dbReference>
<feature type="active site" description="Acyl-thioester intermediate" evidence="8 9">
    <location>
        <position position="91"/>
    </location>
</feature>
<evidence type="ECO:0000313" key="13">
    <source>
        <dbReference type="EMBL" id="ATF94757.1"/>
    </source>
</evidence>
<dbReference type="InterPro" id="IPR020613">
    <property type="entry name" value="Thiolase_CS"/>
</dbReference>
<dbReference type="InterPro" id="IPR020610">
    <property type="entry name" value="Thiolase_AS"/>
</dbReference>
<evidence type="ECO:0000256" key="4">
    <source>
        <dbReference type="ARBA" id="ARBA00022832"/>
    </source>
</evidence>
<feature type="domain" description="Thiolase C-terminal" evidence="12">
    <location>
        <begin position="262"/>
        <end position="386"/>
    </location>
</feature>
<dbReference type="PANTHER" id="PTHR43853">
    <property type="entry name" value="3-KETOACYL-COA THIOLASE, PEROXISOMAL"/>
    <property type="match status" value="1"/>
</dbReference>
<organism evidence="13 15">
    <name type="scientific">Cedecea neteri</name>
    <dbReference type="NCBI Taxonomy" id="158822"/>
    <lineage>
        <taxon>Bacteria</taxon>
        <taxon>Pseudomonadati</taxon>
        <taxon>Pseudomonadota</taxon>
        <taxon>Gammaproteobacteria</taxon>
        <taxon>Enterobacterales</taxon>
        <taxon>Enterobacteriaceae</taxon>
        <taxon>Cedecea</taxon>
    </lineage>
</organism>
<dbReference type="RefSeq" id="WP_061277781.1">
    <property type="nucleotide sequence ID" value="NZ_CP023525.1"/>
</dbReference>
<dbReference type="PANTHER" id="PTHR43853:SF11">
    <property type="entry name" value="3-KETOACYL-COA THIOLASE FADA"/>
    <property type="match status" value="1"/>
</dbReference>
<dbReference type="Gene3D" id="3.40.47.10">
    <property type="match status" value="2"/>
</dbReference>
<dbReference type="InterPro" id="IPR012805">
    <property type="entry name" value="FadA"/>
</dbReference>
<dbReference type="InterPro" id="IPR016039">
    <property type="entry name" value="Thiolase-like"/>
</dbReference>
<evidence type="ECO:0000256" key="6">
    <source>
        <dbReference type="ARBA" id="ARBA00023098"/>
    </source>
</evidence>
<dbReference type="PROSITE" id="PS00099">
    <property type="entry name" value="THIOLASE_3"/>
    <property type="match status" value="1"/>
</dbReference>
<dbReference type="InterPro" id="IPR020617">
    <property type="entry name" value="Thiolase_C"/>
</dbReference>
<evidence type="ECO:0000313" key="16">
    <source>
        <dbReference type="Proteomes" id="UP000251197"/>
    </source>
</evidence>
<comment type="similarity">
    <text evidence="1 8 10">Belongs to the thiolase-like superfamily. Thiolase family.</text>
</comment>
<dbReference type="HAMAP" id="MF_01620">
    <property type="entry name" value="FadA"/>
    <property type="match status" value="1"/>
</dbReference>
<reference evidence="13 15" key="1">
    <citation type="submission" date="2017-09" db="EMBL/GenBank/DDBJ databases">
        <title>FDA dAtabase for Regulatory Grade micrObial Sequences (FDA-ARGOS): Supporting development and validation of Infectious Disease Dx tests.</title>
        <authorList>
            <person name="Minogue T."/>
            <person name="Wolcott M."/>
            <person name="Wasieloski L."/>
            <person name="Aguilar W."/>
            <person name="Moore D."/>
            <person name="Tallon L."/>
            <person name="Sadzewicz L."/>
            <person name="Ott S."/>
            <person name="Zhao X."/>
            <person name="Nagaraj S."/>
            <person name="Vavikolanu K."/>
            <person name="Aluvathingal J."/>
            <person name="Nadendla S."/>
            <person name="Sichtig H."/>
        </authorList>
    </citation>
    <scope>NUCLEOTIDE SEQUENCE [LARGE SCALE GENOMIC DNA]</scope>
    <source>
        <strain evidence="13 15">FDAARGOS_392</strain>
    </source>
</reference>
<gene>
    <name evidence="8 13" type="primary">fadA</name>
    <name evidence="13" type="ORF">CO704_23070</name>
    <name evidence="14" type="ORF">NCTC12120_02183</name>
</gene>
<comment type="catalytic activity">
    <reaction evidence="8">
        <text>an acyl-CoA + acetyl-CoA = a 3-oxoacyl-CoA + CoA</text>
        <dbReference type="Rhea" id="RHEA:21564"/>
        <dbReference type="ChEBI" id="CHEBI:57287"/>
        <dbReference type="ChEBI" id="CHEBI:57288"/>
        <dbReference type="ChEBI" id="CHEBI:58342"/>
        <dbReference type="ChEBI" id="CHEBI:90726"/>
        <dbReference type="EC" id="2.3.1.16"/>
    </reaction>
</comment>
<keyword evidence="5 8" id="KW-0442">Lipid degradation</keyword>
<dbReference type="CDD" id="cd00751">
    <property type="entry name" value="thiolase"/>
    <property type="match status" value="1"/>
</dbReference>
<feature type="active site" description="Proton acceptor" evidence="8 9">
    <location>
        <position position="373"/>
    </location>
</feature>
<comment type="function">
    <text evidence="8">Catalyzes the final step of fatty acid oxidation in which acetyl-CoA is released and the CoA ester of a fatty acid two carbons shorter is formed.</text>
</comment>
<dbReference type="Proteomes" id="UP000217979">
    <property type="component" value="Chromosome"/>
</dbReference>
<dbReference type="Pfam" id="PF02803">
    <property type="entry name" value="Thiolase_C"/>
    <property type="match status" value="1"/>
</dbReference>
<keyword evidence="3 8" id="KW-0808">Transferase</keyword>
<dbReference type="PROSITE" id="PS00098">
    <property type="entry name" value="THIOLASE_1"/>
    <property type="match status" value="1"/>
</dbReference>
<keyword evidence="2 8" id="KW-0963">Cytoplasm</keyword>
<proteinExistence type="inferred from homology"/>
<evidence type="ECO:0000256" key="2">
    <source>
        <dbReference type="ARBA" id="ARBA00022490"/>
    </source>
</evidence>
<evidence type="ECO:0000259" key="12">
    <source>
        <dbReference type="Pfam" id="PF02803"/>
    </source>
</evidence>
<name>A0A291E3Y8_9ENTR</name>
<evidence type="ECO:0000259" key="11">
    <source>
        <dbReference type="Pfam" id="PF00108"/>
    </source>
</evidence>
<dbReference type="InterPro" id="IPR050215">
    <property type="entry name" value="Thiolase-like_sf_Thiolase"/>
</dbReference>
<evidence type="ECO:0000256" key="9">
    <source>
        <dbReference type="PIRSR" id="PIRSR000429-1"/>
    </source>
</evidence>
<keyword evidence="6 8" id="KW-0443">Lipid metabolism</keyword>
<evidence type="ECO:0000256" key="3">
    <source>
        <dbReference type="ARBA" id="ARBA00022679"/>
    </source>
</evidence>
<dbReference type="GO" id="GO:0005737">
    <property type="term" value="C:cytoplasm"/>
    <property type="evidence" value="ECO:0007669"/>
    <property type="project" value="UniProtKB-SubCell"/>
</dbReference>
<dbReference type="GO" id="GO:0010124">
    <property type="term" value="P:phenylacetate catabolic process"/>
    <property type="evidence" value="ECO:0007669"/>
    <property type="project" value="TreeGrafter"/>
</dbReference>
<evidence type="ECO:0000256" key="7">
    <source>
        <dbReference type="ARBA" id="ARBA00023315"/>
    </source>
</evidence>
<dbReference type="STRING" id="158822.LH23_06280"/>
<dbReference type="Proteomes" id="UP000251197">
    <property type="component" value="Unassembled WGS sequence"/>
</dbReference>
<dbReference type="SUPFAM" id="SSF53901">
    <property type="entry name" value="Thiolase-like"/>
    <property type="match status" value="2"/>
</dbReference>
<evidence type="ECO:0000256" key="10">
    <source>
        <dbReference type="RuleBase" id="RU003557"/>
    </source>
</evidence>
<dbReference type="NCBIfam" id="TIGR02445">
    <property type="entry name" value="fadA"/>
    <property type="match status" value="1"/>
</dbReference>
<evidence type="ECO:0000256" key="8">
    <source>
        <dbReference type="HAMAP-Rule" id="MF_01620"/>
    </source>
</evidence>
<dbReference type="FunFam" id="3.40.47.10:FF:000010">
    <property type="entry name" value="Acetyl-CoA acetyltransferase (Thiolase)"/>
    <property type="match status" value="1"/>
</dbReference>
<keyword evidence="4 8" id="KW-0276">Fatty acid metabolism</keyword>
<dbReference type="EMBL" id="CP023525">
    <property type="protein sequence ID" value="ATF94757.1"/>
    <property type="molecule type" value="Genomic_DNA"/>
</dbReference>
<dbReference type="UniPathway" id="UPA00659"/>
<accession>A0A291E3Y8</accession>
<dbReference type="PIRSF" id="PIRSF000429">
    <property type="entry name" value="Ac-CoA_Ac_transf"/>
    <property type="match status" value="1"/>
</dbReference>
<dbReference type="InterPro" id="IPR020615">
    <property type="entry name" value="Thiolase_acyl_enz_int_AS"/>
</dbReference>
<protein>
    <recommendedName>
        <fullName evidence="8">3-ketoacyl-CoA thiolase</fullName>
        <ecNumber evidence="8">2.3.1.16</ecNumber>
    </recommendedName>
    <alternativeName>
        <fullName evidence="8">Acetyl-CoA acyltransferase</fullName>
    </alternativeName>
    <alternativeName>
        <fullName evidence="8">Beta-ketothiolase</fullName>
    </alternativeName>
    <alternativeName>
        <fullName evidence="8">Fatty acid oxidation complex subunit beta</fullName>
    </alternativeName>
</protein>